<protein>
    <submittedName>
        <fullName evidence="2">Uncharacterized conserved protein YbjQ, UPF0145 family</fullName>
    </submittedName>
</protein>
<dbReference type="InterPro" id="IPR035439">
    <property type="entry name" value="UPF0145_dom_sf"/>
</dbReference>
<organism evidence="2 3">
    <name type="scientific">Proteiniclasticum ruminis</name>
    <dbReference type="NCBI Taxonomy" id="398199"/>
    <lineage>
        <taxon>Bacteria</taxon>
        <taxon>Bacillati</taxon>
        <taxon>Bacillota</taxon>
        <taxon>Clostridia</taxon>
        <taxon>Eubacteriales</taxon>
        <taxon>Clostridiaceae</taxon>
        <taxon>Proteiniclasticum</taxon>
    </lineage>
</organism>
<dbReference type="PANTHER" id="PTHR34068">
    <property type="entry name" value="UPF0145 PROTEIN YBJQ"/>
    <property type="match status" value="1"/>
</dbReference>
<dbReference type="InterPro" id="IPR002765">
    <property type="entry name" value="UPF0145_YbjQ-like"/>
</dbReference>
<sequence length="161" mass="17826">MSIICSSCKKEISDLTDDYRIVLNEEYCSHCATEIIMEKAEQVILTTTNHIDGFLVEEYVDIVTSEVVLGTGFFSEFSGDFADFFGLRSTGFERKLQDAKKAAFLQLKAQAVIHGGNAVIGVDFDYTEFSGNRVGVIANGTIVHLVPATEEYVSKHSKRIL</sequence>
<dbReference type="Proteomes" id="UP000183255">
    <property type="component" value="Unassembled WGS sequence"/>
</dbReference>
<name>A0A1G8MCX0_9CLOT</name>
<evidence type="ECO:0000313" key="2">
    <source>
        <dbReference type="EMBL" id="SDI65705.1"/>
    </source>
</evidence>
<reference evidence="2 3" key="1">
    <citation type="submission" date="2016-10" db="EMBL/GenBank/DDBJ databases">
        <authorList>
            <person name="de Groot N.N."/>
        </authorList>
    </citation>
    <scope>NUCLEOTIDE SEQUENCE [LARGE SCALE GENOMIC DNA]</scope>
    <source>
        <strain evidence="2 3">CGMCC 1.5058</strain>
    </source>
</reference>
<dbReference type="PANTHER" id="PTHR34068:SF1">
    <property type="entry name" value="UPF0145 PROTEIN YBJQ"/>
    <property type="match status" value="1"/>
</dbReference>
<proteinExistence type="inferred from homology"/>
<dbReference type="AlphaFoldDB" id="A0A1G8MCX0"/>
<dbReference type="RefSeq" id="WP_176758087.1">
    <property type="nucleotide sequence ID" value="NZ_FNDZ01000003.1"/>
</dbReference>
<evidence type="ECO:0000256" key="1">
    <source>
        <dbReference type="ARBA" id="ARBA00010751"/>
    </source>
</evidence>
<comment type="similarity">
    <text evidence="1">Belongs to the UPF0145 family.</text>
</comment>
<dbReference type="Pfam" id="PF01906">
    <property type="entry name" value="YbjQ_1"/>
    <property type="match status" value="1"/>
</dbReference>
<dbReference type="EMBL" id="FNDZ01000003">
    <property type="protein sequence ID" value="SDI65705.1"/>
    <property type="molecule type" value="Genomic_DNA"/>
</dbReference>
<evidence type="ECO:0000313" key="3">
    <source>
        <dbReference type="Proteomes" id="UP000183255"/>
    </source>
</evidence>
<gene>
    <name evidence="2" type="ORF">SAMN05421804_103351</name>
</gene>
<accession>A0A1G8MCX0</accession>
<dbReference type="SUPFAM" id="SSF117782">
    <property type="entry name" value="YbjQ-like"/>
    <property type="match status" value="1"/>
</dbReference>
<dbReference type="Gene3D" id="3.30.110.70">
    <property type="entry name" value="Hypothetical protein apc22750. Chain B"/>
    <property type="match status" value="1"/>
</dbReference>